<keyword evidence="1" id="KW-0472">Membrane</keyword>
<protein>
    <submittedName>
        <fullName evidence="2">DUF2333 family protein</fullName>
    </submittedName>
</protein>
<sequence length="374" mass="43107">MLDPIIAFFERIFHWIGHGIGLLIAWILWPFLLLGRWYRRRGFILRAVIGVLVLGLFVLYGLFFWNALWIRNFDPDYVTKFQQDRLETGAGEQTSIENSSQTTRTCSRSAIVDALAELIDFNVNQNRWMSSMVLYKLGFFGIDWDSTPFLDNKASFQRGAQQAVQRTAIELVDALGRVRGTSAADEDLTRARGRLQYDEYTWYFTLSPPSPILPTPDAYREGRERLLKFNDRLENCNAVFDVRADNLIRFLDRIASDIGSTSAALRDRSDASNAGWFDTRADNQFWYAYGQLYAYYGVLKAAHADFADIIESRQLTDVWDTMEEQLRATLELDPVIVSNGREDGWIMPSHLTTVGFYLLRVRSNLVELRSILDR</sequence>
<dbReference type="Pfam" id="PF10095">
    <property type="entry name" value="DUF2333"/>
    <property type="match status" value="2"/>
</dbReference>
<organism evidence="2 3">
    <name type="scientific">Flavimaribacter sediminis</name>
    <dbReference type="NCBI Taxonomy" id="2865987"/>
    <lineage>
        <taxon>Bacteria</taxon>
        <taxon>Pseudomonadati</taxon>
        <taxon>Pseudomonadota</taxon>
        <taxon>Alphaproteobacteria</taxon>
        <taxon>Hyphomicrobiales</taxon>
        <taxon>Rhizobiaceae</taxon>
        <taxon>Flavimaribacter</taxon>
    </lineage>
</organism>
<name>A0AAE2ZL40_9HYPH</name>
<keyword evidence="1" id="KW-0812">Transmembrane</keyword>
<dbReference type="RefSeq" id="WP_220229552.1">
    <property type="nucleotide sequence ID" value="NZ_JAICBX010000003.1"/>
</dbReference>
<gene>
    <name evidence="2" type="ORF">K1W69_16630</name>
</gene>
<dbReference type="EMBL" id="JAICBX010000003">
    <property type="protein sequence ID" value="MBW8638824.1"/>
    <property type="molecule type" value="Genomic_DNA"/>
</dbReference>
<proteinExistence type="predicted"/>
<evidence type="ECO:0000313" key="3">
    <source>
        <dbReference type="Proteomes" id="UP001196509"/>
    </source>
</evidence>
<dbReference type="Proteomes" id="UP001196509">
    <property type="component" value="Unassembled WGS sequence"/>
</dbReference>
<comment type="caution">
    <text evidence="2">The sequence shown here is derived from an EMBL/GenBank/DDBJ whole genome shotgun (WGS) entry which is preliminary data.</text>
</comment>
<dbReference type="InterPro" id="IPR016936">
    <property type="entry name" value="UCP029693"/>
</dbReference>
<feature type="transmembrane region" description="Helical" evidence="1">
    <location>
        <begin position="12"/>
        <end position="31"/>
    </location>
</feature>
<keyword evidence="3" id="KW-1185">Reference proteome</keyword>
<dbReference type="AlphaFoldDB" id="A0AAE2ZL40"/>
<reference evidence="2" key="1">
    <citation type="submission" date="2021-08" db="EMBL/GenBank/DDBJ databases">
        <title>Hoeflea bacterium WL0058 sp. nov., isolated from the sediment.</title>
        <authorList>
            <person name="Wang L."/>
            <person name="Zhang D."/>
        </authorList>
    </citation>
    <scope>NUCLEOTIDE SEQUENCE</scope>
    <source>
        <strain evidence="2">WL0058</strain>
    </source>
</reference>
<evidence type="ECO:0000256" key="1">
    <source>
        <dbReference type="SAM" id="Phobius"/>
    </source>
</evidence>
<feature type="transmembrane region" description="Helical" evidence="1">
    <location>
        <begin position="43"/>
        <end position="65"/>
    </location>
</feature>
<evidence type="ECO:0000313" key="2">
    <source>
        <dbReference type="EMBL" id="MBW8638824.1"/>
    </source>
</evidence>
<keyword evidence="1" id="KW-1133">Transmembrane helix</keyword>
<accession>A0AAE2ZL40</accession>